<reference evidence="1 2" key="1">
    <citation type="submission" date="2013-07" db="EMBL/GenBank/DDBJ databases">
        <authorList>
            <person name="Genoscope - CEA"/>
        </authorList>
    </citation>
    <scope>NUCLEOTIDE SEQUENCE [LARGE SCALE GENOMIC DNA]</scope>
    <source>
        <strain evidence="2">FRM16 / DSM 17909</strain>
    </source>
</reference>
<name>A0A068QW03_9GAMM</name>
<gene>
    <name evidence="1" type="ORF">XDD1_2361</name>
</gene>
<evidence type="ECO:0000313" key="2">
    <source>
        <dbReference type="Proteomes" id="UP000032721"/>
    </source>
</evidence>
<organism evidence="1 2">
    <name type="scientific">Xenorhabdus doucetiae</name>
    <dbReference type="NCBI Taxonomy" id="351671"/>
    <lineage>
        <taxon>Bacteria</taxon>
        <taxon>Pseudomonadati</taxon>
        <taxon>Pseudomonadota</taxon>
        <taxon>Gammaproteobacteria</taxon>
        <taxon>Enterobacterales</taxon>
        <taxon>Morganellaceae</taxon>
        <taxon>Xenorhabdus</taxon>
    </lineage>
</organism>
<protein>
    <submittedName>
        <fullName evidence="1">Uncharacterized protein</fullName>
    </submittedName>
</protein>
<proteinExistence type="predicted"/>
<dbReference type="EMBL" id="FO704550">
    <property type="protein sequence ID" value="CDG18060.1"/>
    <property type="molecule type" value="Genomic_DNA"/>
</dbReference>
<evidence type="ECO:0000313" key="1">
    <source>
        <dbReference type="EMBL" id="CDG18060.1"/>
    </source>
</evidence>
<sequence>MSQLEPTDCIDCQKILKHWVEFQLVDEEGEPLSGMPYN</sequence>
<dbReference type="KEGG" id="xdo:XDD1_2361"/>
<dbReference type="AlphaFoldDB" id="A0A068QW03"/>
<dbReference type="HOGENOM" id="CLU_3335043_0_0_6"/>
<dbReference type="Proteomes" id="UP000032721">
    <property type="component" value="Chromosome"/>
</dbReference>
<accession>A0A068QW03</accession>